<dbReference type="AlphaFoldDB" id="A0AAV3RPB9"/>
<gene>
    <name evidence="1" type="ORF">LIER_30752</name>
</gene>
<evidence type="ECO:0000313" key="1">
    <source>
        <dbReference type="EMBL" id="GAA0183324.1"/>
    </source>
</evidence>
<dbReference type="EMBL" id="BAABME010011156">
    <property type="protein sequence ID" value="GAA0183324.1"/>
    <property type="molecule type" value="Genomic_DNA"/>
</dbReference>
<protein>
    <submittedName>
        <fullName evidence="1">Uncharacterized protein</fullName>
    </submittedName>
</protein>
<accession>A0AAV3RPB9</accession>
<proteinExistence type="predicted"/>
<name>A0AAV3RPB9_LITER</name>
<reference evidence="1 2" key="1">
    <citation type="submission" date="2024-01" db="EMBL/GenBank/DDBJ databases">
        <title>The complete chloroplast genome sequence of Lithospermum erythrorhizon: insights into the phylogenetic relationship among Boraginaceae species and the maternal lineages of purple gromwells.</title>
        <authorList>
            <person name="Okada T."/>
            <person name="Watanabe K."/>
        </authorList>
    </citation>
    <scope>NUCLEOTIDE SEQUENCE [LARGE SCALE GENOMIC DNA]</scope>
</reference>
<sequence length="69" mass="8098">MILEELHRWWLEIGEVAEAAEEVSFVEVRTRVPKGPGVPQRWNQLPNEMRFQRAILVQQTILVKDAVLF</sequence>
<evidence type="ECO:0000313" key="2">
    <source>
        <dbReference type="Proteomes" id="UP001454036"/>
    </source>
</evidence>
<comment type="caution">
    <text evidence="1">The sequence shown here is derived from an EMBL/GenBank/DDBJ whole genome shotgun (WGS) entry which is preliminary data.</text>
</comment>
<organism evidence="1 2">
    <name type="scientific">Lithospermum erythrorhizon</name>
    <name type="common">Purple gromwell</name>
    <name type="synonym">Lithospermum officinale var. erythrorhizon</name>
    <dbReference type="NCBI Taxonomy" id="34254"/>
    <lineage>
        <taxon>Eukaryota</taxon>
        <taxon>Viridiplantae</taxon>
        <taxon>Streptophyta</taxon>
        <taxon>Embryophyta</taxon>
        <taxon>Tracheophyta</taxon>
        <taxon>Spermatophyta</taxon>
        <taxon>Magnoliopsida</taxon>
        <taxon>eudicotyledons</taxon>
        <taxon>Gunneridae</taxon>
        <taxon>Pentapetalae</taxon>
        <taxon>asterids</taxon>
        <taxon>lamiids</taxon>
        <taxon>Boraginales</taxon>
        <taxon>Boraginaceae</taxon>
        <taxon>Boraginoideae</taxon>
        <taxon>Lithospermeae</taxon>
        <taxon>Lithospermum</taxon>
    </lineage>
</organism>
<keyword evidence="2" id="KW-1185">Reference proteome</keyword>
<dbReference type="Proteomes" id="UP001454036">
    <property type="component" value="Unassembled WGS sequence"/>
</dbReference>